<gene>
    <name evidence="10" type="ORF">BISU_0939</name>
</gene>
<evidence type="ECO:0000256" key="2">
    <source>
        <dbReference type="ARBA" id="ARBA00008193"/>
    </source>
</evidence>
<keyword evidence="5 8" id="KW-1133">Transmembrane helix</keyword>
<comment type="subcellular location">
    <subcellularLocation>
        <location evidence="1">Cell membrane</location>
        <topology evidence="1">Multi-pass membrane protein</topology>
    </subcellularLocation>
</comment>
<dbReference type="EMBL" id="JGZR01000007">
    <property type="protein sequence ID" value="KFJ03012.1"/>
    <property type="molecule type" value="Genomic_DNA"/>
</dbReference>
<evidence type="ECO:0000256" key="1">
    <source>
        <dbReference type="ARBA" id="ARBA00004651"/>
    </source>
</evidence>
<feature type="domain" description="Glycine transporter" evidence="9">
    <location>
        <begin position="33"/>
        <end position="107"/>
    </location>
</feature>
<dbReference type="Pfam" id="PF03458">
    <property type="entry name" value="Gly_transporter"/>
    <property type="match status" value="2"/>
</dbReference>
<feature type="region of interest" description="Disordered" evidence="7">
    <location>
        <begin position="258"/>
        <end position="288"/>
    </location>
</feature>
<protein>
    <submittedName>
        <fullName evidence="10">Membrane protein</fullName>
    </submittedName>
</protein>
<dbReference type="Proteomes" id="UP000029055">
    <property type="component" value="Unassembled WGS sequence"/>
</dbReference>
<reference evidence="10 11" key="1">
    <citation type="submission" date="2014-03" db="EMBL/GenBank/DDBJ databases">
        <title>Genomics of Bifidobacteria.</title>
        <authorList>
            <person name="Ventura M."/>
            <person name="Milani C."/>
            <person name="Lugli G.A."/>
        </authorList>
    </citation>
    <scope>NUCLEOTIDE SEQUENCE [LARGE SCALE GENOMIC DNA]</scope>
    <source>
        <strain evidence="10 11">LMG 11597</strain>
    </source>
</reference>
<keyword evidence="6 8" id="KW-0472">Membrane</keyword>
<comment type="similarity">
    <text evidence="2">Belongs to the UPF0126 family.</text>
</comment>
<evidence type="ECO:0000256" key="8">
    <source>
        <dbReference type="SAM" id="Phobius"/>
    </source>
</evidence>
<feature type="transmembrane region" description="Helical" evidence="8">
    <location>
        <begin position="137"/>
        <end position="157"/>
    </location>
</feature>
<evidence type="ECO:0000313" key="10">
    <source>
        <dbReference type="EMBL" id="KFJ03012.1"/>
    </source>
</evidence>
<feature type="transmembrane region" description="Helical" evidence="8">
    <location>
        <begin position="90"/>
        <end position="107"/>
    </location>
</feature>
<feature type="transmembrane region" description="Helical" evidence="8">
    <location>
        <begin position="29"/>
        <end position="51"/>
    </location>
</feature>
<evidence type="ECO:0000256" key="5">
    <source>
        <dbReference type="ARBA" id="ARBA00022989"/>
    </source>
</evidence>
<keyword evidence="3" id="KW-1003">Cell membrane</keyword>
<evidence type="ECO:0000313" key="11">
    <source>
        <dbReference type="Proteomes" id="UP000029055"/>
    </source>
</evidence>
<dbReference type="GO" id="GO:0005886">
    <property type="term" value="C:plasma membrane"/>
    <property type="evidence" value="ECO:0007669"/>
    <property type="project" value="UniProtKB-SubCell"/>
</dbReference>
<dbReference type="InterPro" id="IPR005115">
    <property type="entry name" value="Gly_transporter"/>
</dbReference>
<evidence type="ECO:0000256" key="3">
    <source>
        <dbReference type="ARBA" id="ARBA00022475"/>
    </source>
</evidence>
<keyword evidence="4 8" id="KW-0812">Transmembrane</keyword>
<keyword evidence="11" id="KW-1185">Reference proteome</keyword>
<feature type="transmembrane region" description="Helical" evidence="8">
    <location>
        <begin position="57"/>
        <end position="78"/>
    </location>
</feature>
<feature type="transmembrane region" description="Helical" evidence="8">
    <location>
        <begin position="177"/>
        <end position="196"/>
    </location>
</feature>
<sequence length="288" mass="30855">MHQRCIGKSLYIEETGRGVSMEPVLESNAFFMAIEYLAIFCCGLSGGLMAVHKGYDLFSILMTSWLTAVGGGIVRDVLLGIFPPVGISDRGLVLTTLASGLVVAVIHPEVDKLKWTMLVVDALALGLFAVNGTSKALIYHASGMTAVFIGMFTTLAGGLIRDVLLNEVPAVIRDRHWYAVPSFVGCVLTVLLDKALSAGLVTFNAEMIGDVLIVGIVVAMRILSVVFNIQLPGALRRHEAHLPPVQPSRYLRRPVIHPQAHGSGVSGHSRRRNDDADDDGSRTSGGAK</sequence>
<dbReference type="PANTHER" id="PTHR30506:SF3">
    <property type="entry name" value="UPF0126 INNER MEMBRANE PROTEIN YADS-RELATED"/>
    <property type="match status" value="1"/>
</dbReference>
<dbReference type="eggNOG" id="COG2860">
    <property type="taxonomic scope" value="Bacteria"/>
</dbReference>
<feature type="domain" description="Glycine transporter" evidence="9">
    <location>
        <begin position="119"/>
        <end position="193"/>
    </location>
</feature>
<name>A0A087E5G1_9BIFI</name>
<proteinExistence type="inferred from homology"/>
<dbReference type="PANTHER" id="PTHR30506">
    <property type="entry name" value="INNER MEMBRANE PROTEIN"/>
    <property type="match status" value="1"/>
</dbReference>
<comment type="caution">
    <text evidence="10">The sequence shown here is derived from an EMBL/GenBank/DDBJ whole genome shotgun (WGS) entry which is preliminary data.</text>
</comment>
<evidence type="ECO:0000256" key="6">
    <source>
        <dbReference type="ARBA" id="ARBA00023136"/>
    </source>
</evidence>
<accession>A0A087E5G1</accession>
<evidence type="ECO:0000256" key="4">
    <source>
        <dbReference type="ARBA" id="ARBA00022692"/>
    </source>
</evidence>
<dbReference type="AlphaFoldDB" id="A0A087E5G1"/>
<organism evidence="10 11">
    <name type="scientific">Bifidobacterium subtile</name>
    <dbReference type="NCBI Taxonomy" id="77635"/>
    <lineage>
        <taxon>Bacteria</taxon>
        <taxon>Bacillati</taxon>
        <taxon>Actinomycetota</taxon>
        <taxon>Actinomycetes</taxon>
        <taxon>Bifidobacteriales</taxon>
        <taxon>Bifidobacteriaceae</taxon>
        <taxon>Bifidobacterium</taxon>
    </lineage>
</organism>
<evidence type="ECO:0000256" key="7">
    <source>
        <dbReference type="SAM" id="MobiDB-lite"/>
    </source>
</evidence>
<evidence type="ECO:0000259" key="9">
    <source>
        <dbReference type="Pfam" id="PF03458"/>
    </source>
</evidence>
<dbReference type="STRING" id="77635.BISU_0939"/>
<feature type="transmembrane region" description="Helical" evidence="8">
    <location>
        <begin position="208"/>
        <end position="227"/>
    </location>
</feature>